<feature type="non-terminal residue" evidence="2">
    <location>
        <position position="49"/>
    </location>
</feature>
<dbReference type="AlphaFoldDB" id="A0A392UUC0"/>
<organism evidence="2 3">
    <name type="scientific">Trifolium medium</name>
    <dbReference type="NCBI Taxonomy" id="97028"/>
    <lineage>
        <taxon>Eukaryota</taxon>
        <taxon>Viridiplantae</taxon>
        <taxon>Streptophyta</taxon>
        <taxon>Embryophyta</taxon>
        <taxon>Tracheophyta</taxon>
        <taxon>Spermatophyta</taxon>
        <taxon>Magnoliopsida</taxon>
        <taxon>eudicotyledons</taxon>
        <taxon>Gunneridae</taxon>
        <taxon>Pentapetalae</taxon>
        <taxon>rosids</taxon>
        <taxon>fabids</taxon>
        <taxon>Fabales</taxon>
        <taxon>Fabaceae</taxon>
        <taxon>Papilionoideae</taxon>
        <taxon>50 kb inversion clade</taxon>
        <taxon>NPAAA clade</taxon>
        <taxon>Hologalegina</taxon>
        <taxon>IRL clade</taxon>
        <taxon>Trifolieae</taxon>
        <taxon>Trifolium</taxon>
    </lineage>
</organism>
<sequence length="49" mass="5147">MHHPALCPSPHQSPPVVVDDEPNSSGSKCPAHGSDVPSAYGLSLKMPRQ</sequence>
<evidence type="ECO:0000313" key="2">
    <source>
        <dbReference type="EMBL" id="MCI79624.1"/>
    </source>
</evidence>
<proteinExistence type="predicted"/>
<evidence type="ECO:0000313" key="3">
    <source>
        <dbReference type="Proteomes" id="UP000265520"/>
    </source>
</evidence>
<name>A0A392UUC0_9FABA</name>
<accession>A0A392UUC0</accession>
<keyword evidence="3" id="KW-1185">Reference proteome</keyword>
<evidence type="ECO:0000256" key="1">
    <source>
        <dbReference type="SAM" id="MobiDB-lite"/>
    </source>
</evidence>
<dbReference type="EMBL" id="LXQA010977879">
    <property type="protein sequence ID" value="MCI79624.1"/>
    <property type="molecule type" value="Genomic_DNA"/>
</dbReference>
<reference evidence="2 3" key="1">
    <citation type="journal article" date="2018" name="Front. Plant Sci.">
        <title>Red Clover (Trifolium pratense) and Zigzag Clover (T. medium) - A Picture of Genomic Similarities and Differences.</title>
        <authorList>
            <person name="Dluhosova J."/>
            <person name="Istvanek J."/>
            <person name="Nedelnik J."/>
            <person name="Repkova J."/>
        </authorList>
    </citation>
    <scope>NUCLEOTIDE SEQUENCE [LARGE SCALE GENOMIC DNA]</scope>
    <source>
        <strain evidence="3">cv. 10/8</strain>
        <tissue evidence="2">Leaf</tissue>
    </source>
</reference>
<dbReference type="Proteomes" id="UP000265520">
    <property type="component" value="Unassembled WGS sequence"/>
</dbReference>
<protein>
    <submittedName>
        <fullName evidence="2">Uncharacterized protein</fullName>
    </submittedName>
</protein>
<comment type="caution">
    <text evidence="2">The sequence shown here is derived from an EMBL/GenBank/DDBJ whole genome shotgun (WGS) entry which is preliminary data.</text>
</comment>
<feature type="region of interest" description="Disordered" evidence="1">
    <location>
        <begin position="1"/>
        <end position="49"/>
    </location>
</feature>